<accession>A0A2T0UXI2</accession>
<comment type="caution">
    <text evidence="2">The sequence shown here is derived from an EMBL/GenBank/DDBJ whole genome shotgun (WGS) entry which is preliminary data.</text>
</comment>
<evidence type="ECO:0000313" key="3">
    <source>
        <dbReference type="Proteomes" id="UP000238176"/>
    </source>
</evidence>
<dbReference type="EMBL" id="PVTJ01000001">
    <property type="protein sequence ID" value="PRY62557.1"/>
    <property type="molecule type" value="Genomic_DNA"/>
</dbReference>
<feature type="transmembrane region" description="Helical" evidence="1">
    <location>
        <begin position="6"/>
        <end position="26"/>
    </location>
</feature>
<gene>
    <name evidence="2" type="ORF">B0I28_101891</name>
</gene>
<keyword evidence="1" id="KW-1133">Transmembrane helix</keyword>
<keyword evidence="3" id="KW-1185">Reference proteome</keyword>
<name>A0A2T0UXI2_9ACTN</name>
<keyword evidence="1" id="KW-0472">Membrane</keyword>
<dbReference type="Proteomes" id="UP000238176">
    <property type="component" value="Unassembled WGS sequence"/>
</dbReference>
<organism evidence="2 3">
    <name type="scientific">Glycomyces artemisiae</name>
    <dbReference type="NCBI Taxonomy" id="1076443"/>
    <lineage>
        <taxon>Bacteria</taxon>
        <taxon>Bacillati</taxon>
        <taxon>Actinomycetota</taxon>
        <taxon>Actinomycetes</taxon>
        <taxon>Glycomycetales</taxon>
        <taxon>Glycomycetaceae</taxon>
        <taxon>Glycomyces</taxon>
    </lineage>
</organism>
<proteinExistence type="predicted"/>
<keyword evidence="1" id="KW-0812">Transmembrane</keyword>
<evidence type="ECO:0000256" key="1">
    <source>
        <dbReference type="SAM" id="Phobius"/>
    </source>
</evidence>
<protein>
    <submittedName>
        <fullName evidence="2">Uncharacterized protein</fullName>
    </submittedName>
</protein>
<evidence type="ECO:0000313" key="2">
    <source>
        <dbReference type="EMBL" id="PRY62557.1"/>
    </source>
</evidence>
<reference evidence="2 3" key="1">
    <citation type="submission" date="2018-03" db="EMBL/GenBank/DDBJ databases">
        <title>Genomic Encyclopedia of Type Strains, Phase III (KMG-III): the genomes of soil and plant-associated and newly described type strains.</title>
        <authorList>
            <person name="Whitman W."/>
        </authorList>
    </citation>
    <scope>NUCLEOTIDE SEQUENCE [LARGE SCALE GENOMIC DNA]</scope>
    <source>
        <strain evidence="2 3">CGMCC 4.7067</strain>
    </source>
</reference>
<sequence length="35" mass="4275">MGDFWWVWLVLAASLGLNVVLLRFAARRFFRYWTL</sequence>
<dbReference type="AlphaFoldDB" id="A0A2T0UXI2"/>